<feature type="region of interest" description="Disordered" evidence="1">
    <location>
        <begin position="164"/>
        <end position="185"/>
    </location>
</feature>
<dbReference type="EMBL" id="CM000882">
    <property type="protein sequence ID" value="KQJ95851.1"/>
    <property type="molecule type" value="Genomic_DNA"/>
</dbReference>
<evidence type="ECO:0000256" key="1">
    <source>
        <dbReference type="SAM" id="MobiDB-lite"/>
    </source>
</evidence>
<evidence type="ECO:0000313" key="3">
    <source>
        <dbReference type="EnsemblPlants" id="KQJ95851"/>
    </source>
</evidence>
<reference evidence="2" key="2">
    <citation type="submission" date="2017-06" db="EMBL/GenBank/DDBJ databases">
        <title>WGS assembly of Brachypodium distachyon.</title>
        <authorList>
            <consortium name="The International Brachypodium Initiative"/>
            <person name="Lucas S."/>
            <person name="Harmon-Smith M."/>
            <person name="Lail K."/>
            <person name="Tice H."/>
            <person name="Grimwood J."/>
            <person name="Bruce D."/>
            <person name="Barry K."/>
            <person name="Shu S."/>
            <person name="Lindquist E."/>
            <person name="Wang M."/>
            <person name="Pitluck S."/>
            <person name="Vogel J.P."/>
            <person name="Garvin D.F."/>
            <person name="Mockler T.C."/>
            <person name="Schmutz J."/>
            <person name="Rokhsar D."/>
            <person name="Bevan M.W."/>
        </authorList>
    </citation>
    <scope>NUCLEOTIDE SEQUENCE</scope>
    <source>
        <strain evidence="2">Bd21</strain>
    </source>
</reference>
<dbReference type="Proteomes" id="UP000008810">
    <property type="component" value="Chromosome 3"/>
</dbReference>
<evidence type="ECO:0000313" key="2">
    <source>
        <dbReference type="EMBL" id="KQJ95851.1"/>
    </source>
</evidence>
<protein>
    <recommendedName>
        <fullName evidence="5">DNA-directed RNA polymerase III subunit RPC5</fullName>
    </recommendedName>
</protein>
<dbReference type="PROSITE" id="PS00018">
    <property type="entry name" value="EF_HAND_1"/>
    <property type="match status" value="1"/>
</dbReference>
<dbReference type="GO" id="GO:0006351">
    <property type="term" value="P:DNA-templated transcription"/>
    <property type="evidence" value="ECO:0007669"/>
    <property type="project" value="InterPro"/>
</dbReference>
<dbReference type="Pfam" id="PF04801">
    <property type="entry name" value="RPC5"/>
    <property type="match status" value="1"/>
</dbReference>
<feature type="compositionally biased region" description="Basic and acidic residues" evidence="1">
    <location>
        <begin position="51"/>
        <end position="71"/>
    </location>
</feature>
<dbReference type="GO" id="GO:0005666">
    <property type="term" value="C:RNA polymerase III complex"/>
    <property type="evidence" value="ECO:0000318"/>
    <property type="project" value="GO_Central"/>
</dbReference>
<feature type="region of interest" description="Disordered" evidence="1">
    <location>
        <begin position="222"/>
        <end position="256"/>
    </location>
</feature>
<accession>A0A0Q3I5L3</accession>
<feature type="region of interest" description="Disordered" evidence="1">
    <location>
        <begin position="19"/>
        <end position="83"/>
    </location>
</feature>
<dbReference type="RefSeq" id="XP_003573633.1">
    <property type="nucleotide sequence ID" value="XM_003573585.4"/>
</dbReference>
<dbReference type="PANTHER" id="PTHR12069">
    <property type="entry name" value="DNA-DIRECTED RNA POLYMERASES III 80 KDA POLYPEPTIDE RNA POLYMERASE III SUBUNIT 5"/>
    <property type="match status" value="1"/>
</dbReference>
<dbReference type="Gramene" id="KQJ95851">
    <property type="protein sequence ID" value="KQJ95851"/>
    <property type="gene ID" value="BRADI_3g19400v3"/>
</dbReference>
<keyword evidence="4" id="KW-1185">Reference proteome</keyword>
<dbReference type="EnsemblPlants" id="KQJ95851">
    <property type="protein sequence ID" value="KQJ95851"/>
    <property type="gene ID" value="BRADI_3g19400v3"/>
</dbReference>
<reference evidence="2 3" key="1">
    <citation type="journal article" date="2010" name="Nature">
        <title>Genome sequencing and analysis of the model grass Brachypodium distachyon.</title>
        <authorList>
            <consortium name="International Brachypodium Initiative"/>
        </authorList>
    </citation>
    <scope>NUCLEOTIDE SEQUENCE [LARGE SCALE GENOMIC DNA]</scope>
    <source>
        <strain evidence="2">Bd21</strain>
        <strain evidence="3">cv. Bd21</strain>
    </source>
</reference>
<organism evidence="2">
    <name type="scientific">Brachypodium distachyon</name>
    <name type="common">Purple false brome</name>
    <name type="synonym">Trachynia distachya</name>
    <dbReference type="NCBI Taxonomy" id="15368"/>
    <lineage>
        <taxon>Eukaryota</taxon>
        <taxon>Viridiplantae</taxon>
        <taxon>Streptophyta</taxon>
        <taxon>Embryophyta</taxon>
        <taxon>Tracheophyta</taxon>
        <taxon>Spermatophyta</taxon>
        <taxon>Magnoliopsida</taxon>
        <taxon>Liliopsida</taxon>
        <taxon>Poales</taxon>
        <taxon>Poaceae</taxon>
        <taxon>BOP clade</taxon>
        <taxon>Pooideae</taxon>
        <taxon>Stipodae</taxon>
        <taxon>Brachypodieae</taxon>
        <taxon>Brachypodium</taxon>
    </lineage>
</organism>
<gene>
    <name evidence="3" type="primary">LOC100836051</name>
    <name evidence="2" type="ORF">BRADI_3g19400v3</name>
</gene>
<feature type="compositionally biased region" description="Low complexity" evidence="1">
    <location>
        <begin position="165"/>
        <end position="185"/>
    </location>
</feature>
<dbReference type="OrthoDB" id="340681at2759"/>
<reference evidence="3" key="3">
    <citation type="submission" date="2018-08" db="UniProtKB">
        <authorList>
            <consortium name="EnsemblPlants"/>
        </authorList>
    </citation>
    <scope>IDENTIFICATION</scope>
    <source>
        <strain evidence="3">cv. Bd21</strain>
    </source>
</reference>
<dbReference type="AlphaFoldDB" id="A0A0Q3I5L3"/>
<name>A0A0Q3I5L3_BRADI</name>
<dbReference type="InterPro" id="IPR006886">
    <property type="entry name" value="RNA_pol_III_Rpc5"/>
</dbReference>
<sequence>MATDPDIDMADLASLDVLASSSSSAAAAPAPSTRFSLKGKSKGKPKPKPKPKPEPERVPEPESKPQDEPRGTEAAPPEDGVDAMETDGVAASVGTDGMNHDEDFLVREIDVYFTPKPFDDDTMLYIMQYPLRPCWRPYELNEICKEVRVKPRCSKVEVDLDIDTDSGNYDSDVSSSSKLTKQTLSSSEAADVSDYAVGVLSGNLVHLNHIDAVMQLRPSMSHLNSVQSHTKQPVQQRETNGTPTVTSIKSNGLSDGSKDCIEESEPWISLAYEPAGSDAASKYLDEMVSNEGSPIGFNMSTSDYWMSLCPGAPTGRKNINKCQAIREMLVLPLEDRLKKWFTEVSQVSRFDALMHLAPTYSEEDILKILPMYADLVRGLWVCKSSLLYDDELGCKRDKIVFEFTKKESVPMKYIDRLIRDDRTRHMILNPLCKKREKLEDYKFIAEADSSFIKRYSHIVNEQEIAWSVRGTTMSDLQETCSTTEQRKTKNSTRSNIIAKGRDQIIGKAKDVQGSENPVKIVLDIVFTTNKVRSFAAVVRDLRHLAAKYASDRKDGARFQTLSNAAKTCVSLSPKELDASIRLVAVLVHDVYIQKTEDKATLRNVLIKLFRDRDPNGTVNKQEILDYAGKVLKKEISEKEYHQAVSEICISTEEGQLVLKNGDT</sequence>
<proteinExistence type="predicted"/>
<evidence type="ECO:0008006" key="5">
    <source>
        <dbReference type="Google" id="ProtNLM"/>
    </source>
</evidence>
<feature type="compositionally biased region" description="Polar residues" evidence="1">
    <location>
        <begin position="222"/>
        <end position="254"/>
    </location>
</feature>
<evidence type="ECO:0000313" key="4">
    <source>
        <dbReference type="Proteomes" id="UP000008810"/>
    </source>
</evidence>
<dbReference type="GeneID" id="100836051"/>
<dbReference type="PANTHER" id="PTHR12069:SF0">
    <property type="entry name" value="DNA-DIRECTED RNA POLYMERASE III SUBUNIT RPC5"/>
    <property type="match status" value="1"/>
</dbReference>
<dbReference type="InterPro" id="IPR018247">
    <property type="entry name" value="EF_Hand_1_Ca_BS"/>
</dbReference>
<dbReference type="STRING" id="15368.A0A0Q3I5L3"/>
<feature type="compositionally biased region" description="Basic residues" evidence="1">
    <location>
        <begin position="37"/>
        <end position="50"/>
    </location>
</feature>
<dbReference type="KEGG" id="bdi:100836051"/>
<feature type="compositionally biased region" description="Low complexity" evidence="1">
    <location>
        <begin position="19"/>
        <end position="32"/>
    </location>
</feature>